<dbReference type="Proteomes" id="UP001204142">
    <property type="component" value="Unassembled WGS sequence"/>
</dbReference>
<dbReference type="InterPro" id="IPR002478">
    <property type="entry name" value="PUA"/>
</dbReference>
<feature type="binding site" evidence="8">
    <location>
        <begin position="223"/>
        <end position="229"/>
    </location>
    <ligand>
        <name>ATP</name>
        <dbReference type="ChEBI" id="CHEBI:30616"/>
    </ligand>
</feature>
<comment type="caution">
    <text evidence="10">The sequence shown here is derived from an EMBL/GenBank/DDBJ whole genome shotgun (WGS) entry which is preliminary data.</text>
</comment>
<evidence type="ECO:0000256" key="5">
    <source>
        <dbReference type="ARBA" id="ARBA00022741"/>
    </source>
</evidence>
<feature type="binding site" evidence="8">
    <location>
        <begin position="181"/>
        <end position="182"/>
    </location>
    <ligand>
        <name>ATP</name>
        <dbReference type="ChEBI" id="CHEBI:30616"/>
    </ligand>
</feature>
<organism evidence="10 11">
    <name type="scientific">Limnobacter humi</name>
    <dbReference type="NCBI Taxonomy" id="1778671"/>
    <lineage>
        <taxon>Bacteria</taxon>
        <taxon>Pseudomonadati</taxon>
        <taxon>Pseudomonadota</taxon>
        <taxon>Betaproteobacteria</taxon>
        <taxon>Burkholderiales</taxon>
        <taxon>Burkholderiaceae</taxon>
        <taxon>Limnobacter</taxon>
    </lineage>
</organism>
<accession>A0ABT1WHN9</accession>
<evidence type="ECO:0000313" key="11">
    <source>
        <dbReference type="Proteomes" id="UP001204142"/>
    </source>
</evidence>
<evidence type="ECO:0000256" key="2">
    <source>
        <dbReference type="ARBA" id="ARBA00022605"/>
    </source>
</evidence>
<proteinExistence type="inferred from homology"/>
<reference evidence="10 11" key="1">
    <citation type="submission" date="2022-07" db="EMBL/GenBank/DDBJ databases">
        <authorList>
            <person name="Xamxidin M."/>
            <person name="Wu M."/>
        </authorList>
    </citation>
    <scope>NUCLEOTIDE SEQUENCE [LARGE SCALE GENOMIC DNA]</scope>
    <source>
        <strain evidence="10 11">NBRC 111650</strain>
    </source>
</reference>
<comment type="catalytic activity">
    <reaction evidence="8">
        <text>L-glutamate + ATP = L-glutamyl 5-phosphate + ADP</text>
        <dbReference type="Rhea" id="RHEA:14877"/>
        <dbReference type="ChEBI" id="CHEBI:29985"/>
        <dbReference type="ChEBI" id="CHEBI:30616"/>
        <dbReference type="ChEBI" id="CHEBI:58274"/>
        <dbReference type="ChEBI" id="CHEBI:456216"/>
        <dbReference type="EC" id="2.7.2.11"/>
    </reaction>
</comment>
<dbReference type="InterPro" id="IPR011529">
    <property type="entry name" value="Glu_5kinase"/>
</dbReference>
<name>A0ABT1WHN9_9BURK</name>
<protein>
    <recommendedName>
        <fullName evidence="8">Glutamate 5-kinase</fullName>
        <ecNumber evidence="8">2.7.2.11</ecNumber>
    </recommendedName>
    <alternativeName>
        <fullName evidence="8">Gamma-glutamyl kinase</fullName>
        <shortName evidence="8">GK</shortName>
    </alternativeName>
</protein>
<evidence type="ECO:0000256" key="7">
    <source>
        <dbReference type="ARBA" id="ARBA00022840"/>
    </source>
</evidence>
<dbReference type="InterPro" id="IPR019797">
    <property type="entry name" value="Glutamate_5-kinase_CS"/>
</dbReference>
<evidence type="ECO:0000256" key="4">
    <source>
        <dbReference type="ARBA" id="ARBA00022679"/>
    </source>
</evidence>
<keyword evidence="6 8" id="KW-0418">Kinase</keyword>
<dbReference type="PANTHER" id="PTHR43654">
    <property type="entry name" value="GLUTAMATE 5-KINASE"/>
    <property type="match status" value="1"/>
</dbReference>
<feature type="binding site" evidence="8">
    <location>
        <position position="161"/>
    </location>
    <ligand>
        <name>substrate</name>
    </ligand>
</feature>
<dbReference type="InterPro" id="IPR041739">
    <property type="entry name" value="G5K_ProB"/>
</dbReference>
<dbReference type="InterPro" id="IPR005715">
    <property type="entry name" value="Glu_5kinase/COase_Synthase"/>
</dbReference>
<dbReference type="Gene3D" id="2.30.130.10">
    <property type="entry name" value="PUA domain"/>
    <property type="match status" value="1"/>
</dbReference>
<dbReference type="PROSITE" id="PS50890">
    <property type="entry name" value="PUA"/>
    <property type="match status" value="1"/>
</dbReference>
<comment type="similarity">
    <text evidence="8">Belongs to the glutamate 5-kinase family.</text>
</comment>
<dbReference type="CDD" id="cd21157">
    <property type="entry name" value="PUA_G5K"/>
    <property type="match status" value="1"/>
</dbReference>
<keyword evidence="7 8" id="KW-0067">ATP-binding</keyword>
<sequence>MTAHIGQHNSSKALNGKRLVIKVGSSLVTNGGQGVHMASIHAWASQIATLTAQGCEVVLVSSGAIAEGLKRLGWAKRPKEINELQAAAAVGQMGLVHAYEIGFAAHGMTCAQVLLTHADLADRERYLNARSTLTTLMHHKVVPIINENDTVVTDEIRFGDNDTLGALVTNLVEADALVILTDQVGLFDSDPRKNPNARFIHEDTAGNPELEKMAGGAGSSVGTGGMITKILAAKRAARSGAATVIASGREPDVLVRLMQGESVGTFLKAPMGRLAARKQWMADHLKMKGAVLLDAGAAVALRAKKGSLLPIGVTGAQGQFQRGDVVACLSPEGEEVARGLVNYSAAEVNKIAKQPTSAIESILGYLDEPELIHRDNMVVLS</sequence>
<keyword evidence="2 8" id="KW-0028">Amino-acid biosynthesis</keyword>
<dbReference type="PRINTS" id="PR00474">
    <property type="entry name" value="GLU5KINASE"/>
</dbReference>
<dbReference type="SMART" id="SM00359">
    <property type="entry name" value="PUA"/>
    <property type="match status" value="1"/>
</dbReference>
<dbReference type="InterPro" id="IPR001057">
    <property type="entry name" value="Glu/AcGlu_kinase"/>
</dbReference>
<comment type="function">
    <text evidence="8">Catalyzes the transfer of a phosphate group to glutamate to form L-glutamate 5-phosphate.</text>
</comment>
<dbReference type="PROSITE" id="PS00902">
    <property type="entry name" value="GLUTAMATE_5_KINASE"/>
    <property type="match status" value="1"/>
</dbReference>
<keyword evidence="1 8" id="KW-0963">Cytoplasm</keyword>
<gene>
    <name evidence="8 10" type="primary">proB</name>
    <name evidence="10" type="ORF">NQT62_11450</name>
</gene>
<dbReference type="NCBIfam" id="TIGR01027">
    <property type="entry name" value="proB"/>
    <property type="match status" value="1"/>
</dbReference>
<comment type="subcellular location">
    <subcellularLocation>
        <location evidence="8">Cytoplasm</location>
    </subcellularLocation>
</comment>
<dbReference type="PIRSF" id="PIRSF000729">
    <property type="entry name" value="GK"/>
    <property type="match status" value="1"/>
</dbReference>
<keyword evidence="11" id="KW-1185">Reference proteome</keyword>
<evidence type="ECO:0000256" key="1">
    <source>
        <dbReference type="ARBA" id="ARBA00022490"/>
    </source>
</evidence>
<dbReference type="Gene3D" id="3.40.1160.10">
    <property type="entry name" value="Acetylglutamate kinase-like"/>
    <property type="match status" value="1"/>
</dbReference>
<dbReference type="Pfam" id="PF00696">
    <property type="entry name" value="AA_kinase"/>
    <property type="match status" value="1"/>
</dbReference>
<dbReference type="SUPFAM" id="SSF88697">
    <property type="entry name" value="PUA domain-like"/>
    <property type="match status" value="1"/>
</dbReference>
<dbReference type="InterPro" id="IPR015947">
    <property type="entry name" value="PUA-like_sf"/>
</dbReference>
<dbReference type="PANTHER" id="PTHR43654:SF1">
    <property type="entry name" value="ISOPENTENYL PHOSPHATE KINASE"/>
    <property type="match status" value="1"/>
</dbReference>
<dbReference type="EC" id="2.7.2.11" evidence="8"/>
<comment type="pathway">
    <text evidence="8">Amino-acid biosynthesis; L-proline biosynthesis; L-glutamate 5-semialdehyde from L-glutamate: step 1/2.</text>
</comment>
<evidence type="ECO:0000259" key="9">
    <source>
        <dbReference type="SMART" id="SM00359"/>
    </source>
</evidence>
<evidence type="ECO:0000256" key="6">
    <source>
        <dbReference type="ARBA" id="ARBA00022777"/>
    </source>
</evidence>
<dbReference type="GO" id="GO:0004349">
    <property type="term" value="F:glutamate 5-kinase activity"/>
    <property type="evidence" value="ECO:0007669"/>
    <property type="project" value="UniProtKB-EC"/>
</dbReference>
<dbReference type="CDD" id="cd04242">
    <property type="entry name" value="AAK_G5K_ProB"/>
    <property type="match status" value="1"/>
</dbReference>
<keyword evidence="3 8" id="KW-0641">Proline biosynthesis</keyword>
<dbReference type="HAMAP" id="MF_00456">
    <property type="entry name" value="ProB"/>
    <property type="match status" value="1"/>
</dbReference>
<dbReference type="RefSeq" id="WP_256764836.1">
    <property type="nucleotide sequence ID" value="NZ_JANIGO010000003.1"/>
</dbReference>
<evidence type="ECO:0000256" key="8">
    <source>
        <dbReference type="HAMAP-Rule" id="MF_00456"/>
    </source>
</evidence>
<evidence type="ECO:0000313" key="10">
    <source>
        <dbReference type="EMBL" id="MCQ8897049.1"/>
    </source>
</evidence>
<dbReference type="Pfam" id="PF01472">
    <property type="entry name" value="PUA"/>
    <property type="match status" value="1"/>
</dbReference>
<dbReference type="InterPro" id="IPR036974">
    <property type="entry name" value="PUA_sf"/>
</dbReference>
<feature type="binding site" evidence="8">
    <location>
        <position position="149"/>
    </location>
    <ligand>
        <name>substrate</name>
    </ligand>
</feature>
<feature type="binding site" evidence="8">
    <location>
        <position position="22"/>
    </location>
    <ligand>
        <name>ATP</name>
        <dbReference type="ChEBI" id="CHEBI:30616"/>
    </ligand>
</feature>
<keyword evidence="4 8" id="KW-0808">Transferase</keyword>
<dbReference type="EMBL" id="JANIGO010000003">
    <property type="protein sequence ID" value="MCQ8897049.1"/>
    <property type="molecule type" value="Genomic_DNA"/>
</dbReference>
<dbReference type="SUPFAM" id="SSF53633">
    <property type="entry name" value="Carbamate kinase-like"/>
    <property type="match status" value="1"/>
</dbReference>
<dbReference type="InterPro" id="IPR036393">
    <property type="entry name" value="AceGlu_kinase-like_sf"/>
</dbReference>
<evidence type="ECO:0000256" key="3">
    <source>
        <dbReference type="ARBA" id="ARBA00022650"/>
    </source>
</evidence>
<feature type="binding site" evidence="8">
    <location>
        <position position="62"/>
    </location>
    <ligand>
        <name>substrate</name>
    </ligand>
</feature>
<keyword evidence="5 8" id="KW-0547">Nucleotide-binding</keyword>
<feature type="domain" description="PUA" evidence="9">
    <location>
        <begin position="289"/>
        <end position="372"/>
    </location>
</feature>
<dbReference type="InterPro" id="IPR001048">
    <property type="entry name" value="Asp/Glu/Uridylate_kinase"/>
</dbReference>